<dbReference type="EMBL" id="CM043028">
    <property type="protein sequence ID" value="KAI4587128.1"/>
    <property type="molecule type" value="Genomic_DNA"/>
</dbReference>
<evidence type="ECO:0000313" key="1">
    <source>
        <dbReference type="EMBL" id="KAI4587128.1"/>
    </source>
</evidence>
<proteinExistence type="predicted"/>
<sequence length="330" mass="37084">MTENQSAQLGALQQVEMRCPSAELGIVMEEDEQQEARLCVCFWRKHDLWKKGVQGKKQIQSLLCGQWLDVEEMENMELVYSYLEESIKVQHKIERLVCVGTYRFILQFGECESLTTGCRGAEKLRLFLAGGGNCFCPTENGSSAADHMGFSSWSTLAEYLRLVCSLEHGLNSCGAWALLLHGMWNPPGPGIEPKCPALADVSCKAVASENWAPCVHDRERSIQKKMESTQGLFPVPEEHLRPVSIASMQFSSLSSDMPQELAATQAPVPSEMRQASVFLLMMHRVNACQNHHEAFGYAFVTSDIDRVTVKSSVYFEEAWSIRIILIFMKF</sequence>
<accession>A0ACB9VBK3</accession>
<name>A0ACB9VBK3_9CETA</name>
<protein>
    <submittedName>
        <fullName evidence="1">Uncharacterized protein</fullName>
    </submittedName>
</protein>
<reference evidence="1" key="1">
    <citation type="submission" date="2022-03" db="EMBL/GenBank/DDBJ databases">
        <title>Genomic analyses of argali, domestic sheep and their hybrids provide insights into chromosomal evolution, heterosis and genetic basis of agronomic traits.</title>
        <authorList>
            <person name="Li M."/>
        </authorList>
    </citation>
    <scope>NUCLEOTIDE SEQUENCE</scope>
    <source>
        <strain evidence="1">F1 hybrid</strain>
    </source>
</reference>
<dbReference type="Proteomes" id="UP001057279">
    <property type="component" value="Linkage Group LG03"/>
</dbReference>
<evidence type="ECO:0000313" key="2">
    <source>
        <dbReference type="Proteomes" id="UP001057279"/>
    </source>
</evidence>
<organism evidence="1 2">
    <name type="scientific">Ovis ammon polii x Ovis aries</name>
    <dbReference type="NCBI Taxonomy" id="2918886"/>
    <lineage>
        <taxon>Eukaryota</taxon>
        <taxon>Metazoa</taxon>
        <taxon>Chordata</taxon>
        <taxon>Craniata</taxon>
        <taxon>Vertebrata</taxon>
        <taxon>Euteleostomi</taxon>
        <taxon>Mammalia</taxon>
        <taxon>Eutheria</taxon>
        <taxon>Laurasiatheria</taxon>
        <taxon>Artiodactyla</taxon>
        <taxon>Ruminantia</taxon>
        <taxon>Pecora</taxon>
        <taxon>Bovidae</taxon>
        <taxon>Caprinae</taxon>
        <taxon>Ovis</taxon>
    </lineage>
</organism>
<comment type="caution">
    <text evidence="1">The sequence shown here is derived from an EMBL/GenBank/DDBJ whole genome shotgun (WGS) entry which is preliminary data.</text>
</comment>
<keyword evidence="2" id="KW-1185">Reference proteome</keyword>
<gene>
    <name evidence="1" type="ORF">MJG53_004915</name>
</gene>